<feature type="transmembrane region" description="Helical" evidence="1">
    <location>
        <begin position="239"/>
        <end position="259"/>
    </location>
</feature>
<feature type="transmembrane region" description="Helical" evidence="1">
    <location>
        <begin position="204"/>
        <end position="227"/>
    </location>
</feature>
<proteinExistence type="predicted"/>
<evidence type="ECO:0000313" key="2">
    <source>
        <dbReference type="EMBL" id="RLC37141.1"/>
    </source>
</evidence>
<gene>
    <name evidence="2" type="ORF">DRH29_02985</name>
</gene>
<dbReference type="Pfam" id="PF02405">
    <property type="entry name" value="MlaE"/>
    <property type="match status" value="1"/>
</dbReference>
<dbReference type="PANTHER" id="PTHR30188:SF4">
    <property type="entry name" value="PROTEIN TRIGALACTOSYLDIACYLGLYCEROL 1, CHLOROPLASTIC"/>
    <property type="match status" value="1"/>
</dbReference>
<evidence type="ECO:0000256" key="1">
    <source>
        <dbReference type="SAM" id="Phobius"/>
    </source>
</evidence>
<keyword evidence="1" id="KW-1133">Transmembrane helix</keyword>
<dbReference type="GO" id="GO:0043190">
    <property type="term" value="C:ATP-binding cassette (ABC) transporter complex"/>
    <property type="evidence" value="ECO:0007669"/>
    <property type="project" value="InterPro"/>
</dbReference>
<keyword evidence="1" id="KW-0472">Membrane</keyword>
<name>A0A420ZCF3_UNCK3</name>
<dbReference type="PANTHER" id="PTHR30188">
    <property type="entry name" value="ABC TRANSPORTER PERMEASE PROTEIN-RELATED"/>
    <property type="match status" value="1"/>
</dbReference>
<keyword evidence="1" id="KW-0812">Transmembrane</keyword>
<evidence type="ECO:0008006" key="4">
    <source>
        <dbReference type="Google" id="ProtNLM"/>
    </source>
</evidence>
<sequence>MNKIIPQFFTMVVPLGESGLRFFEQIFGVTSLFFQALYELRKIWFYRRQVVEQCYSVGVGSIGLILVVSAFTGMVTAVQAAYQMEPYYPKYTVGALILQSVVLELGPVLTALVLAGRVGAGTAAEIGTMKVSEQVDALESLALNPVGYLAMPRLIAGFVMIPALTIISDTVAVIAGYTVAINTIDMTALEFVKGMRMYFHLHDVIVGMMKAFCFGGMITLIGTYMGLTAKNGAKGVGTATTLSVVTSAVLILILDYVVAQVFL</sequence>
<feature type="transmembrane region" description="Helical" evidence="1">
    <location>
        <begin position="59"/>
        <end position="82"/>
    </location>
</feature>
<organism evidence="2 3">
    <name type="scientific">candidate division Kazan bacterium</name>
    <dbReference type="NCBI Taxonomy" id="2202143"/>
    <lineage>
        <taxon>Bacteria</taxon>
        <taxon>Bacteria division Kazan-3B-28</taxon>
    </lineage>
</organism>
<dbReference type="Proteomes" id="UP000281261">
    <property type="component" value="Unassembled WGS sequence"/>
</dbReference>
<dbReference type="EMBL" id="QMNG01000011">
    <property type="protein sequence ID" value="RLC37141.1"/>
    <property type="molecule type" value="Genomic_DNA"/>
</dbReference>
<feature type="transmembrane region" description="Helical" evidence="1">
    <location>
        <begin position="94"/>
        <end position="115"/>
    </location>
</feature>
<feature type="transmembrane region" description="Helical" evidence="1">
    <location>
        <begin position="154"/>
        <end position="184"/>
    </location>
</feature>
<comment type="caution">
    <text evidence="2">The sequence shown here is derived from an EMBL/GenBank/DDBJ whole genome shotgun (WGS) entry which is preliminary data.</text>
</comment>
<dbReference type="InterPro" id="IPR030802">
    <property type="entry name" value="Permease_MalE"/>
</dbReference>
<accession>A0A420ZCF3</accession>
<reference evidence="2 3" key="1">
    <citation type="submission" date="2018-06" db="EMBL/GenBank/DDBJ databases">
        <title>Extensive metabolic versatility and redundancy in microbially diverse, dynamic hydrothermal sediments.</title>
        <authorList>
            <person name="Dombrowski N."/>
            <person name="Teske A."/>
            <person name="Baker B.J."/>
        </authorList>
    </citation>
    <scope>NUCLEOTIDE SEQUENCE [LARGE SCALE GENOMIC DNA]</scope>
    <source>
        <strain evidence="2">B79_G16</strain>
    </source>
</reference>
<dbReference type="AlphaFoldDB" id="A0A420ZCF3"/>
<evidence type="ECO:0000313" key="3">
    <source>
        <dbReference type="Proteomes" id="UP000281261"/>
    </source>
</evidence>
<dbReference type="GO" id="GO:0005548">
    <property type="term" value="F:phospholipid transporter activity"/>
    <property type="evidence" value="ECO:0007669"/>
    <property type="project" value="TreeGrafter"/>
</dbReference>
<protein>
    <recommendedName>
        <fullName evidence="4">ABC transporter permease</fullName>
    </recommendedName>
</protein>